<evidence type="ECO:0000313" key="3">
    <source>
        <dbReference type="Proteomes" id="UP000770661"/>
    </source>
</evidence>
<comment type="caution">
    <text evidence="2">The sequence shown here is derived from an EMBL/GenBank/DDBJ whole genome shotgun (WGS) entry which is preliminary data.</text>
</comment>
<evidence type="ECO:0000313" key="2">
    <source>
        <dbReference type="EMBL" id="KAG0730228.1"/>
    </source>
</evidence>
<organism evidence="2 3">
    <name type="scientific">Chionoecetes opilio</name>
    <name type="common">Atlantic snow crab</name>
    <name type="synonym">Cancer opilio</name>
    <dbReference type="NCBI Taxonomy" id="41210"/>
    <lineage>
        <taxon>Eukaryota</taxon>
        <taxon>Metazoa</taxon>
        <taxon>Ecdysozoa</taxon>
        <taxon>Arthropoda</taxon>
        <taxon>Crustacea</taxon>
        <taxon>Multicrustacea</taxon>
        <taxon>Malacostraca</taxon>
        <taxon>Eumalacostraca</taxon>
        <taxon>Eucarida</taxon>
        <taxon>Decapoda</taxon>
        <taxon>Pleocyemata</taxon>
        <taxon>Brachyura</taxon>
        <taxon>Eubrachyura</taxon>
        <taxon>Majoidea</taxon>
        <taxon>Majidae</taxon>
        <taxon>Chionoecetes</taxon>
    </lineage>
</organism>
<proteinExistence type="predicted"/>
<protein>
    <submittedName>
        <fullName evidence="2">Uncharacterized protein</fullName>
    </submittedName>
</protein>
<feature type="region of interest" description="Disordered" evidence="1">
    <location>
        <begin position="150"/>
        <end position="191"/>
    </location>
</feature>
<reference evidence="2" key="1">
    <citation type="submission" date="2020-07" db="EMBL/GenBank/DDBJ databases">
        <title>The High-quality genome of the commercially important snow crab, Chionoecetes opilio.</title>
        <authorList>
            <person name="Jeong J.-H."/>
            <person name="Ryu S."/>
        </authorList>
    </citation>
    <scope>NUCLEOTIDE SEQUENCE</scope>
    <source>
        <strain evidence="2">MADBK_172401_WGS</strain>
        <tissue evidence="2">Digestive gland</tissue>
    </source>
</reference>
<gene>
    <name evidence="2" type="ORF">GWK47_028676</name>
</gene>
<accession>A0A8J4YNU5</accession>
<keyword evidence="3" id="KW-1185">Reference proteome</keyword>
<dbReference type="EMBL" id="JACEEZ010000369">
    <property type="protein sequence ID" value="KAG0730228.1"/>
    <property type="molecule type" value="Genomic_DNA"/>
</dbReference>
<sequence>MERMNQNQPEKGRKDVGDAGPEKDVRAEGPDNYVRVGCPEKDVRAGGPDNYVRVGCPEKDVRAGGPDNYVRVGCPLKDVRAGEGVKGRTDLVAEGLHRLTGDSPMDISDDVNDIITNILGKNSGLAAIVNSCHSDARTCFVRNGSQSADEARVTRTEAPATNSVGAGGAGVQPEWQRPGPTPGLGANPQGQMGVGEGRPSMPPTAPLVTTLASGKGPHQQQVNGFLGGLTESCKAQKAAWLSMERYYTNLKKSIP</sequence>
<dbReference type="AlphaFoldDB" id="A0A8J4YNU5"/>
<dbReference type="Proteomes" id="UP000770661">
    <property type="component" value="Unassembled WGS sequence"/>
</dbReference>
<feature type="region of interest" description="Disordered" evidence="1">
    <location>
        <begin position="1"/>
        <end position="41"/>
    </location>
</feature>
<evidence type="ECO:0000256" key="1">
    <source>
        <dbReference type="SAM" id="MobiDB-lite"/>
    </source>
</evidence>
<name>A0A8J4YNU5_CHIOP</name>
<feature type="compositionally biased region" description="Basic and acidic residues" evidence="1">
    <location>
        <begin position="10"/>
        <end position="29"/>
    </location>
</feature>